<feature type="signal peptide" evidence="1">
    <location>
        <begin position="1"/>
        <end position="20"/>
    </location>
</feature>
<gene>
    <name evidence="2" type="ORF">BWK59_10185</name>
</gene>
<keyword evidence="1" id="KW-0732">Signal</keyword>
<sequence>MKRFLKILLLTLLTSLFACKGQNKNKMIEKLDIKELEKEGTKTPINNTEYSYELKKQFNDGSSYNLSGSKTEGGYVKKEKLPNPSFLKIYKEFYVNSNLKRKETYIGENVKIGISEYYDEDGNLDKKINEDEKFGKIKYTDCLAFLEKKGYIDLKTGKGREDKDGRPLFEFYFNDEDGHKSWVISIIKGKPNNAIPTGPGEPLDALPLDFIMDGETGKVTEEK</sequence>
<dbReference type="PROSITE" id="PS51257">
    <property type="entry name" value="PROKAR_LIPOPROTEIN"/>
    <property type="match status" value="1"/>
</dbReference>
<protein>
    <recommendedName>
        <fullName evidence="4">Lipoprotein</fullName>
    </recommendedName>
</protein>
<dbReference type="AlphaFoldDB" id="A0A246GH96"/>
<dbReference type="Proteomes" id="UP000197768">
    <property type="component" value="Unassembled WGS sequence"/>
</dbReference>
<evidence type="ECO:0000256" key="1">
    <source>
        <dbReference type="SAM" id="SignalP"/>
    </source>
</evidence>
<comment type="caution">
    <text evidence="2">The sequence shown here is derived from an EMBL/GenBank/DDBJ whole genome shotgun (WGS) entry which is preliminary data.</text>
</comment>
<evidence type="ECO:0000313" key="2">
    <source>
        <dbReference type="EMBL" id="OWP83514.1"/>
    </source>
</evidence>
<evidence type="ECO:0008006" key="4">
    <source>
        <dbReference type="Google" id="ProtNLM"/>
    </source>
</evidence>
<name>A0A246GH96_9FLAO</name>
<feature type="chain" id="PRO_5012828820" description="Lipoprotein" evidence="1">
    <location>
        <begin position="21"/>
        <end position="223"/>
    </location>
</feature>
<proteinExistence type="predicted"/>
<evidence type="ECO:0000313" key="3">
    <source>
        <dbReference type="Proteomes" id="UP000197768"/>
    </source>
</evidence>
<accession>A0A246GH96</accession>
<reference evidence="2 3" key="1">
    <citation type="journal article" date="2017" name="Infect. Genet. Evol.">
        <title>Comparative genome analysis of fish pathogen Flavobacterium columnare reveals extensive sequence diversity within the species.</title>
        <authorList>
            <person name="Kayansamruaj P."/>
            <person name="Dong H.T."/>
            <person name="Hirono I."/>
            <person name="Kondo H."/>
            <person name="Senapin S."/>
            <person name="Rodkhum C."/>
        </authorList>
    </citation>
    <scope>NUCLEOTIDE SEQUENCE [LARGE SCALE GENOMIC DNA]</scope>
    <source>
        <strain evidence="2 3">1215</strain>
    </source>
</reference>
<dbReference type="EMBL" id="MTCZ01000107">
    <property type="protein sequence ID" value="OWP83514.1"/>
    <property type="molecule type" value="Genomic_DNA"/>
</dbReference>
<organism evidence="2 3">
    <name type="scientific">Flavobacterium davisii</name>
    <dbReference type="NCBI Taxonomy" id="2906077"/>
    <lineage>
        <taxon>Bacteria</taxon>
        <taxon>Pseudomonadati</taxon>
        <taxon>Bacteroidota</taxon>
        <taxon>Flavobacteriia</taxon>
        <taxon>Flavobacteriales</taxon>
        <taxon>Flavobacteriaceae</taxon>
        <taxon>Flavobacterium</taxon>
    </lineage>
</organism>